<evidence type="ECO:0000259" key="7">
    <source>
        <dbReference type="PROSITE" id="PS51352"/>
    </source>
</evidence>
<dbReference type="GO" id="GO:0031966">
    <property type="term" value="C:mitochondrial membrane"/>
    <property type="evidence" value="ECO:0007669"/>
    <property type="project" value="UniProtKB-SubCell"/>
</dbReference>
<evidence type="ECO:0000256" key="3">
    <source>
        <dbReference type="ARBA" id="ARBA00022729"/>
    </source>
</evidence>
<proteinExistence type="predicted"/>
<keyword evidence="2" id="KW-0812">Transmembrane</keyword>
<keyword evidence="3" id="KW-0732">Signal</keyword>
<evidence type="ECO:0000256" key="5">
    <source>
        <dbReference type="ARBA" id="ARBA00023136"/>
    </source>
</evidence>
<sequence>MVSSSVTLEQHIGNVFLFSKVANVILFFRLDIRLGILYLTLCLEYIKYLSDKTIDEELQGDSRVSWIVEFYANWSSECQSFAPIFADLSLKYNCSGLKFAKVDIGRYGEVSKSRYKVSASPLAKQLPTLVLFQGGQEIMRRPMVDNKGRAVSWTFNEENIIREFNLNELFQKSKKMNKGRGLMEENGSEPQEGSSDATIPTESKKDQ</sequence>
<keyword evidence="9" id="KW-1185">Reference proteome</keyword>
<evidence type="ECO:0000256" key="4">
    <source>
        <dbReference type="ARBA" id="ARBA00022989"/>
    </source>
</evidence>
<dbReference type="GO" id="GO:0007420">
    <property type="term" value="P:brain development"/>
    <property type="evidence" value="ECO:0007669"/>
    <property type="project" value="TreeGrafter"/>
</dbReference>
<organism evidence="8 9">
    <name type="scientific">Takifugu bimaculatus</name>
    <dbReference type="NCBI Taxonomy" id="433685"/>
    <lineage>
        <taxon>Eukaryota</taxon>
        <taxon>Metazoa</taxon>
        <taxon>Chordata</taxon>
        <taxon>Craniata</taxon>
        <taxon>Vertebrata</taxon>
        <taxon>Euteleostomi</taxon>
        <taxon>Actinopterygii</taxon>
        <taxon>Neopterygii</taxon>
        <taxon>Teleostei</taxon>
        <taxon>Neoteleostei</taxon>
        <taxon>Acanthomorphata</taxon>
        <taxon>Eupercaria</taxon>
        <taxon>Tetraodontiformes</taxon>
        <taxon>Tetradontoidea</taxon>
        <taxon>Tetraodontidae</taxon>
        <taxon>Takifugu</taxon>
    </lineage>
</organism>
<dbReference type="SUPFAM" id="SSF52833">
    <property type="entry name" value="Thioredoxin-like"/>
    <property type="match status" value="1"/>
</dbReference>
<dbReference type="AlphaFoldDB" id="A0A4Z2C4S5"/>
<reference evidence="8 9" key="1">
    <citation type="submission" date="2019-04" db="EMBL/GenBank/DDBJ databases">
        <title>The sequence and de novo assembly of Takifugu bimaculatus genome using PacBio and Hi-C technologies.</title>
        <authorList>
            <person name="Xu P."/>
            <person name="Liu B."/>
            <person name="Zhou Z."/>
        </authorList>
    </citation>
    <scope>NUCLEOTIDE SEQUENCE [LARGE SCALE GENOMIC DNA]</scope>
    <source>
        <strain evidence="8">TB-2018</strain>
        <tissue evidence="8">Muscle</tissue>
    </source>
</reference>
<evidence type="ECO:0000313" key="8">
    <source>
        <dbReference type="EMBL" id="TNM99257.1"/>
    </source>
</evidence>
<gene>
    <name evidence="8" type="ORF">fugu_013821</name>
</gene>
<evidence type="ECO:0000256" key="2">
    <source>
        <dbReference type="ARBA" id="ARBA00022692"/>
    </source>
</evidence>
<dbReference type="InterPro" id="IPR036249">
    <property type="entry name" value="Thioredoxin-like_sf"/>
</dbReference>
<dbReference type="CDD" id="cd02962">
    <property type="entry name" value="TMX2"/>
    <property type="match status" value="1"/>
</dbReference>
<dbReference type="Pfam" id="PF00085">
    <property type="entry name" value="Thioredoxin"/>
    <property type="match status" value="1"/>
</dbReference>
<dbReference type="Proteomes" id="UP000516260">
    <property type="component" value="Chromosome 14"/>
</dbReference>
<dbReference type="InterPro" id="IPR039101">
    <property type="entry name" value="TMX2"/>
</dbReference>
<protein>
    <recommendedName>
        <fullName evidence="7">Thioredoxin domain-containing protein</fullName>
    </recommendedName>
</protein>
<comment type="caution">
    <text evidence="8">The sequence shown here is derived from an EMBL/GenBank/DDBJ whole genome shotgun (WGS) entry which is preliminary data.</text>
</comment>
<dbReference type="PROSITE" id="PS51352">
    <property type="entry name" value="THIOREDOXIN_2"/>
    <property type="match status" value="1"/>
</dbReference>
<dbReference type="EMBL" id="SWLE01000006">
    <property type="protein sequence ID" value="TNM99257.1"/>
    <property type="molecule type" value="Genomic_DNA"/>
</dbReference>
<dbReference type="GO" id="GO:0015036">
    <property type="term" value="F:disulfide oxidoreductase activity"/>
    <property type="evidence" value="ECO:0007669"/>
    <property type="project" value="TreeGrafter"/>
</dbReference>
<dbReference type="InterPro" id="IPR013766">
    <property type="entry name" value="Thioredoxin_domain"/>
</dbReference>
<keyword evidence="4" id="KW-1133">Transmembrane helix</keyword>
<feature type="region of interest" description="Disordered" evidence="6">
    <location>
        <begin position="177"/>
        <end position="207"/>
    </location>
</feature>
<dbReference type="PANTHER" id="PTHR15853">
    <property type="entry name" value="THIOREDOXIN-RELATED"/>
    <property type="match status" value="1"/>
</dbReference>
<evidence type="ECO:0000256" key="1">
    <source>
        <dbReference type="ARBA" id="ARBA00004583"/>
    </source>
</evidence>
<evidence type="ECO:0000313" key="9">
    <source>
        <dbReference type="Proteomes" id="UP000516260"/>
    </source>
</evidence>
<keyword evidence="5" id="KW-0472">Membrane</keyword>
<dbReference type="PANTHER" id="PTHR15853:SF0">
    <property type="entry name" value="THIOREDOXIN-RELATED TRANSMEMBRANE PROTEIN 2"/>
    <property type="match status" value="1"/>
</dbReference>
<evidence type="ECO:0000256" key="6">
    <source>
        <dbReference type="SAM" id="MobiDB-lite"/>
    </source>
</evidence>
<dbReference type="Gene3D" id="3.40.30.10">
    <property type="entry name" value="Glutaredoxin"/>
    <property type="match status" value="1"/>
</dbReference>
<accession>A0A4Z2C4S5</accession>
<comment type="subcellular location">
    <subcellularLocation>
        <location evidence="1">Mitochondrion membrane</location>
        <topology evidence="1">Single-pass type I membrane protein</topology>
    </subcellularLocation>
</comment>
<feature type="compositionally biased region" description="Polar residues" evidence="6">
    <location>
        <begin position="188"/>
        <end position="201"/>
    </location>
</feature>
<feature type="domain" description="Thioredoxin" evidence="7">
    <location>
        <begin position="43"/>
        <end position="178"/>
    </location>
</feature>
<dbReference type="InterPro" id="IPR037463">
    <property type="entry name" value="TMX2_thioredoxin_dom"/>
</dbReference>
<name>A0A4Z2C4S5_9TELE</name>